<dbReference type="PANTHER" id="PTHR43877:SF2">
    <property type="entry name" value="AMINOALKYLPHOSPHONATE N-ACETYLTRANSFERASE-RELATED"/>
    <property type="match status" value="1"/>
</dbReference>
<dbReference type="SUPFAM" id="SSF55729">
    <property type="entry name" value="Acyl-CoA N-acyltransferases (Nat)"/>
    <property type="match status" value="1"/>
</dbReference>
<sequence length="187" mass="20201">MNINSTSSSSTADAPREAGNRTADNRTAGNWTVVAEHFATADATALRRAYYAEVAGRYWKRSVTEAEIDEGLRDDPDDGLVPPTGQFVVGRLDGRPLACGGVRLLDPVTAELTRVYVDPRARGTGGGAALLGVLEDEARALGAERVRLDTRSDLVEARALYARHGYAEIPAYNAGPYAEHWFEKPLV</sequence>
<dbReference type="Pfam" id="PF00583">
    <property type="entry name" value="Acetyltransf_1"/>
    <property type="match status" value="1"/>
</dbReference>
<keyword evidence="2" id="KW-0012">Acyltransferase</keyword>
<feature type="compositionally biased region" description="Polar residues" evidence="3">
    <location>
        <begin position="1"/>
        <end position="12"/>
    </location>
</feature>
<dbReference type="RefSeq" id="WP_369778890.1">
    <property type="nucleotide sequence ID" value="NZ_CP165727.1"/>
</dbReference>
<dbReference type="InterPro" id="IPR000182">
    <property type="entry name" value="GNAT_dom"/>
</dbReference>
<organism evidence="5">
    <name type="scientific">Streptomyces sp. R33</name>
    <dbReference type="NCBI Taxonomy" id="3238629"/>
    <lineage>
        <taxon>Bacteria</taxon>
        <taxon>Bacillati</taxon>
        <taxon>Actinomycetota</taxon>
        <taxon>Actinomycetes</taxon>
        <taxon>Kitasatosporales</taxon>
        <taxon>Streptomycetaceae</taxon>
        <taxon>Streptomyces</taxon>
    </lineage>
</organism>
<dbReference type="GO" id="GO:0016747">
    <property type="term" value="F:acyltransferase activity, transferring groups other than amino-acyl groups"/>
    <property type="evidence" value="ECO:0007669"/>
    <property type="project" value="InterPro"/>
</dbReference>
<accession>A0AB39Y9U6</accession>
<proteinExistence type="predicted"/>
<evidence type="ECO:0000259" key="4">
    <source>
        <dbReference type="PROSITE" id="PS51186"/>
    </source>
</evidence>
<protein>
    <submittedName>
        <fullName evidence="5">GNAT family N-acetyltransferase</fullName>
    </submittedName>
</protein>
<evidence type="ECO:0000256" key="2">
    <source>
        <dbReference type="ARBA" id="ARBA00023315"/>
    </source>
</evidence>
<reference evidence="5" key="1">
    <citation type="submission" date="2024-08" db="EMBL/GenBank/DDBJ databases">
        <authorList>
            <person name="Yu S.T."/>
        </authorList>
    </citation>
    <scope>NUCLEOTIDE SEQUENCE</scope>
    <source>
        <strain evidence="5">R33</strain>
    </source>
</reference>
<name>A0AB39Y9U6_9ACTN</name>
<dbReference type="Gene3D" id="3.40.630.30">
    <property type="match status" value="1"/>
</dbReference>
<evidence type="ECO:0000313" key="5">
    <source>
        <dbReference type="EMBL" id="XDV66369.1"/>
    </source>
</evidence>
<evidence type="ECO:0000256" key="1">
    <source>
        <dbReference type="ARBA" id="ARBA00022679"/>
    </source>
</evidence>
<keyword evidence="1" id="KW-0808">Transferase</keyword>
<dbReference type="InterPro" id="IPR016181">
    <property type="entry name" value="Acyl_CoA_acyltransferase"/>
</dbReference>
<dbReference type="InterPro" id="IPR050832">
    <property type="entry name" value="Bact_Acetyltransf"/>
</dbReference>
<dbReference type="AlphaFoldDB" id="A0AB39Y9U6"/>
<feature type="region of interest" description="Disordered" evidence="3">
    <location>
        <begin position="1"/>
        <end position="25"/>
    </location>
</feature>
<feature type="domain" description="N-acetyltransferase" evidence="4">
    <location>
        <begin position="36"/>
        <end position="187"/>
    </location>
</feature>
<dbReference type="PROSITE" id="PS51186">
    <property type="entry name" value="GNAT"/>
    <property type="match status" value="1"/>
</dbReference>
<dbReference type="EMBL" id="CP165727">
    <property type="protein sequence ID" value="XDV66369.1"/>
    <property type="molecule type" value="Genomic_DNA"/>
</dbReference>
<dbReference type="PANTHER" id="PTHR43877">
    <property type="entry name" value="AMINOALKYLPHOSPHONATE N-ACETYLTRANSFERASE-RELATED-RELATED"/>
    <property type="match status" value="1"/>
</dbReference>
<gene>
    <name evidence="5" type="ORF">AB5J51_27310</name>
</gene>
<evidence type="ECO:0000256" key="3">
    <source>
        <dbReference type="SAM" id="MobiDB-lite"/>
    </source>
</evidence>